<keyword evidence="2" id="KW-1185">Reference proteome</keyword>
<dbReference type="EMBL" id="QJSY01000056">
    <property type="protein sequence ID" value="PYE53741.1"/>
    <property type="molecule type" value="Genomic_DNA"/>
</dbReference>
<protein>
    <submittedName>
        <fullName evidence="1">Uncharacterized protein</fullName>
    </submittedName>
</protein>
<organism evidence="1 2">
    <name type="scientific">Shewanella chilikensis</name>
    <dbReference type="NCBI Taxonomy" id="558541"/>
    <lineage>
        <taxon>Bacteria</taxon>
        <taxon>Pseudomonadati</taxon>
        <taxon>Pseudomonadota</taxon>
        <taxon>Gammaproteobacteria</taxon>
        <taxon>Alteromonadales</taxon>
        <taxon>Shewanellaceae</taxon>
        <taxon>Shewanella</taxon>
    </lineage>
</organism>
<proteinExistence type="predicted"/>
<sequence length="144" mass="16151">MDNLRIGSLMAVPYGNGKLALCQVVWISNVINNCIGFIVLSTSYDDSNVENNRALEIDLPVGKIVTIYASIDNVFNGNWRLVGFSNVNNLDEYITHNIGGNLYKGDVFVRVLDKSEINNYRKVLNSGNKAVDLILCRFDEIYNK</sequence>
<dbReference type="Proteomes" id="UP000247584">
    <property type="component" value="Unassembled WGS sequence"/>
</dbReference>
<comment type="caution">
    <text evidence="1">The sequence shown here is derived from an EMBL/GenBank/DDBJ whole genome shotgun (WGS) entry which is preliminary data.</text>
</comment>
<gene>
    <name evidence="1" type="ORF">C8J23_15622</name>
</gene>
<accession>A0ABX5PHQ4</accession>
<reference evidence="1 2" key="1">
    <citation type="submission" date="2018-06" db="EMBL/GenBank/DDBJ databases">
        <title>Genomic Encyclopedia of Type Strains, Phase III (KMG-III): the genomes of soil and plant-associated and newly described type strains.</title>
        <authorList>
            <person name="Whitman W."/>
        </authorList>
    </citation>
    <scope>NUCLEOTIDE SEQUENCE [LARGE SCALE GENOMIC DNA]</scope>
    <source>
        <strain evidence="1 2">JC5</strain>
    </source>
</reference>
<evidence type="ECO:0000313" key="2">
    <source>
        <dbReference type="Proteomes" id="UP000247584"/>
    </source>
</evidence>
<evidence type="ECO:0000313" key="1">
    <source>
        <dbReference type="EMBL" id="PYE53741.1"/>
    </source>
</evidence>
<name>A0ABX5PHQ4_9GAMM</name>